<sequence>MGCSFWGPCFYRYGPRSAISVIPVVTVYVCVCSHHIRTTAYHPIANGLVEHLHRQLKAAIKCLLSPQDWLSGVTWILLGIRTASNLEDLVCCSAELVYATTLHIPGEFISHNKKPLPDPSSFASQLCAAMQAVKAVSPHTLVRPILTKTSMTVHMFLFDTVHFVPHYNTYVMVIMRTDKYFTRVMNGKQCNVFIDRIKPAYGELDHSSTPTLLPHSPPISPSPTPLTPATTYYKQSSSSDTSPQTHPPILKAAFSSTNNSFRSSCTLANSPSSLLLNIYFHFVCWKETIVVVMTSLLFIEEY</sequence>
<dbReference type="AlphaFoldDB" id="A0A1X7UUW4"/>
<dbReference type="PANTHER" id="PTHR38681:SF1">
    <property type="entry name" value="RETROVIRUS-RELATED POL POLYPROTEIN FROM TRANSPOSON 412-LIKE PROTEIN"/>
    <property type="match status" value="1"/>
</dbReference>
<dbReference type="PANTHER" id="PTHR38681">
    <property type="entry name" value="RETROVIRUS-RELATED POL POLYPROTEIN FROM TRANSPOSON 412-LIKE PROTEIN-RELATED"/>
    <property type="match status" value="1"/>
</dbReference>
<dbReference type="InterPro" id="IPR036397">
    <property type="entry name" value="RNaseH_sf"/>
</dbReference>
<feature type="compositionally biased region" description="Polar residues" evidence="1">
    <location>
        <begin position="232"/>
        <end position="244"/>
    </location>
</feature>
<dbReference type="GO" id="GO:0003676">
    <property type="term" value="F:nucleic acid binding"/>
    <property type="evidence" value="ECO:0007669"/>
    <property type="project" value="InterPro"/>
</dbReference>
<evidence type="ECO:0000256" key="1">
    <source>
        <dbReference type="SAM" id="MobiDB-lite"/>
    </source>
</evidence>
<evidence type="ECO:0008006" key="3">
    <source>
        <dbReference type="Google" id="ProtNLM"/>
    </source>
</evidence>
<proteinExistence type="predicted"/>
<dbReference type="SUPFAM" id="SSF53098">
    <property type="entry name" value="Ribonuclease H-like"/>
    <property type="match status" value="1"/>
</dbReference>
<dbReference type="InterPro" id="IPR012337">
    <property type="entry name" value="RNaseH-like_sf"/>
</dbReference>
<dbReference type="InParanoid" id="A0A1X7UUW4"/>
<feature type="region of interest" description="Disordered" evidence="1">
    <location>
        <begin position="208"/>
        <end position="245"/>
    </location>
</feature>
<protein>
    <recommendedName>
        <fullName evidence="3">Integrase catalytic domain-containing protein</fullName>
    </recommendedName>
</protein>
<reference evidence="2" key="1">
    <citation type="submission" date="2017-05" db="UniProtKB">
        <authorList>
            <consortium name="EnsemblMetazoa"/>
        </authorList>
    </citation>
    <scope>IDENTIFICATION</scope>
</reference>
<dbReference type="Gene3D" id="3.30.420.10">
    <property type="entry name" value="Ribonuclease H-like superfamily/Ribonuclease H"/>
    <property type="match status" value="1"/>
</dbReference>
<organism evidence="2">
    <name type="scientific">Amphimedon queenslandica</name>
    <name type="common">Sponge</name>
    <dbReference type="NCBI Taxonomy" id="400682"/>
    <lineage>
        <taxon>Eukaryota</taxon>
        <taxon>Metazoa</taxon>
        <taxon>Porifera</taxon>
        <taxon>Demospongiae</taxon>
        <taxon>Heteroscleromorpha</taxon>
        <taxon>Haplosclerida</taxon>
        <taxon>Niphatidae</taxon>
        <taxon>Amphimedon</taxon>
    </lineage>
</organism>
<evidence type="ECO:0000313" key="2">
    <source>
        <dbReference type="EnsemblMetazoa" id="Aqu2.1.31309_001"/>
    </source>
</evidence>
<dbReference type="EnsemblMetazoa" id="Aqu2.1.31309_001">
    <property type="protein sequence ID" value="Aqu2.1.31309_001"/>
    <property type="gene ID" value="Aqu2.1.31309"/>
</dbReference>
<accession>A0A1X7UUW4</accession>
<name>A0A1X7UUW4_AMPQE</name>
<feature type="compositionally biased region" description="Pro residues" evidence="1">
    <location>
        <begin position="215"/>
        <end position="226"/>
    </location>
</feature>